<sequence length="64" mass="7460">MAMLMDNESLDAKTRRRLADQRRMAFRRAIEDRNERLRLEQELMDYSELLAPAAFTPAAHSAAH</sequence>
<keyword evidence="2" id="KW-1185">Reference proteome</keyword>
<organism evidence="1 2">
    <name type="scientific">Pseudomonas duriflava</name>
    <dbReference type="NCBI Taxonomy" id="459528"/>
    <lineage>
        <taxon>Bacteria</taxon>
        <taxon>Pseudomonadati</taxon>
        <taxon>Pseudomonadota</taxon>
        <taxon>Gammaproteobacteria</taxon>
        <taxon>Pseudomonadales</taxon>
        <taxon>Pseudomonadaceae</taxon>
        <taxon>Pseudomonas</taxon>
    </lineage>
</organism>
<reference evidence="1 2" key="1">
    <citation type="journal article" date="2015" name="Stand. Genomic Sci.">
        <title>Genomic Encyclopedia of Bacterial and Archaeal Type Strains, Phase III: the genomes of soil and plant-associated and newly described type strains.</title>
        <authorList>
            <person name="Whitman W.B."/>
            <person name="Woyke T."/>
            <person name="Klenk H.P."/>
            <person name="Zhou Y."/>
            <person name="Lilburn T.G."/>
            <person name="Beck B.J."/>
            <person name="De Vos P."/>
            <person name="Vandamme P."/>
            <person name="Eisen J.A."/>
            <person name="Garrity G."/>
            <person name="Hugenholtz P."/>
            <person name="Kyrpides N.C."/>
        </authorList>
    </citation>
    <scope>NUCLEOTIDE SEQUENCE [LARGE SCALE GENOMIC DNA]</scope>
    <source>
        <strain evidence="1 2">CGMCC 1.6858</strain>
    </source>
</reference>
<evidence type="ECO:0000313" key="1">
    <source>
        <dbReference type="EMBL" id="TWI47802.1"/>
    </source>
</evidence>
<evidence type="ECO:0000313" key="2">
    <source>
        <dbReference type="Proteomes" id="UP000316905"/>
    </source>
</evidence>
<accession>A0A562PTN1</accession>
<protein>
    <submittedName>
        <fullName evidence="1">Uncharacterized protein</fullName>
    </submittedName>
</protein>
<comment type="caution">
    <text evidence="1">The sequence shown here is derived from an EMBL/GenBank/DDBJ whole genome shotgun (WGS) entry which is preliminary data.</text>
</comment>
<dbReference type="InterPro" id="IPR058059">
    <property type="entry name" value="PA3496-like"/>
</dbReference>
<gene>
    <name evidence="1" type="ORF">IQ22_04314</name>
</gene>
<dbReference type="RefSeq" id="WP_145145660.1">
    <property type="nucleotide sequence ID" value="NZ_VLKY01000023.1"/>
</dbReference>
<dbReference type="AlphaFoldDB" id="A0A562PTN1"/>
<proteinExistence type="predicted"/>
<dbReference type="NCBIfam" id="NF046101">
    <property type="entry name" value="PA3496_fam"/>
    <property type="match status" value="1"/>
</dbReference>
<dbReference type="Proteomes" id="UP000316905">
    <property type="component" value="Unassembled WGS sequence"/>
</dbReference>
<name>A0A562PTN1_9PSED</name>
<dbReference type="EMBL" id="VLKY01000023">
    <property type="protein sequence ID" value="TWI47802.1"/>
    <property type="molecule type" value="Genomic_DNA"/>
</dbReference>
<dbReference type="OrthoDB" id="7019550at2"/>